<dbReference type="WBParaSite" id="nRc.2.0.1.t19139-RA">
    <property type="protein sequence ID" value="nRc.2.0.1.t19139-RA"/>
    <property type="gene ID" value="nRc.2.0.1.g19139"/>
</dbReference>
<proteinExistence type="predicted"/>
<organism evidence="1 2">
    <name type="scientific">Romanomermis culicivorax</name>
    <name type="common">Nematode worm</name>
    <dbReference type="NCBI Taxonomy" id="13658"/>
    <lineage>
        <taxon>Eukaryota</taxon>
        <taxon>Metazoa</taxon>
        <taxon>Ecdysozoa</taxon>
        <taxon>Nematoda</taxon>
        <taxon>Enoplea</taxon>
        <taxon>Dorylaimia</taxon>
        <taxon>Mermithida</taxon>
        <taxon>Mermithoidea</taxon>
        <taxon>Mermithidae</taxon>
        <taxon>Romanomermis</taxon>
    </lineage>
</organism>
<name>A0A915IZ73_ROMCU</name>
<evidence type="ECO:0000313" key="1">
    <source>
        <dbReference type="Proteomes" id="UP000887565"/>
    </source>
</evidence>
<protein>
    <submittedName>
        <fullName evidence="2">Uncharacterized protein</fullName>
    </submittedName>
</protein>
<dbReference type="AlphaFoldDB" id="A0A915IZ73"/>
<sequence>MDSFSENARKNEIGNFVISKLIPFFNGIEICFRQQNGGIYFPFAFFDKNLAPFWPPPKTTLKLAVINAFER</sequence>
<dbReference type="Proteomes" id="UP000887565">
    <property type="component" value="Unplaced"/>
</dbReference>
<evidence type="ECO:0000313" key="2">
    <source>
        <dbReference type="WBParaSite" id="nRc.2.0.1.t19139-RA"/>
    </source>
</evidence>
<keyword evidence="1" id="KW-1185">Reference proteome</keyword>
<reference evidence="2" key="1">
    <citation type="submission" date="2022-11" db="UniProtKB">
        <authorList>
            <consortium name="WormBaseParasite"/>
        </authorList>
    </citation>
    <scope>IDENTIFICATION</scope>
</reference>
<accession>A0A915IZ73</accession>